<dbReference type="Gene3D" id="2.60.120.10">
    <property type="entry name" value="Jelly Rolls"/>
    <property type="match status" value="1"/>
</dbReference>
<dbReference type="EMBL" id="JAARPY010000018">
    <property type="protein sequence ID" value="MBC1399797.1"/>
    <property type="molecule type" value="Genomic_DNA"/>
</dbReference>
<evidence type="ECO:0000256" key="1">
    <source>
        <dbReference type="ARBA" id="ARBA00023159"/>
    </source>
</evidence>
<evidence type="ECO:0000313" key="3">
    <source>
        <dbReference type="Proteomes" id="UP000571128"/>
    </source>
</evidence>
<protein>
    <submittedName>
        <fullName evidence="2">Crp/Fnr family transcriptional regulator</fullName>
    </submittedName>
</protein>
<dbReference type="InterPro" id="IPR014710">
    <property type="entry name" value="RmlC-like_jellyroll"/>
</dbReference>
<reference evidence="2 3" key="1">
    <citation type="submission" date="2020-03" db="EMBL/GenBank/DDBJ databases">
        <title>Soil Listeria distribution.</title>
        <authorList>
            <person name="Liao J."/>
            <person name="Wiedmann M."/>
        </authorList>
    </citation>
    <scope>NUCLEOTIDE SEQUENCE [LARGE SCALE GENOMIC DNA]</scope>
    <source>
        <strain evidence="2 3">FSL L7-1645</strain>
    </source>
</reference>
<comment type="caution">
    <text evidence="2">The sequence shown here is derived from an EMBL/GenBank/DDBJ whole genome shotgun (WGS) entry which is preliminary data.</text>
</comment>
<dbReference type="AlphaFoldDB" id="A0A841YIL3"/>
<organism evidence="2 3">
    <name type="scientific">Listeria fleischmannii</name>
    <dbReference type="NCBI Taxonomy" id="1069827"/>
    <lineage>
        <taxon>Bacteria</taxon>
        <taxon>Bacillati</taxon>
        <taxon>Bacillota</taxon>
        <taxon>Bacilli</taxon>
        <taxon>Bacillales</taxon>
        <taxon>Listeriaceae</taxon>
        <taxon>Listeria</taxon>
    </lineage>
</organism>
<dbReference type="SUPFAM" id="SSF46785">
    <property type="entry name" value="Winged helix' DNA-binding domain"/>
    <property type="match status" value="1"/>
</dbReference>
<keyword evidence="1" id="KW-0010">Activator</keyword>
<dbReference type="Proteomes" id="UP000571128">
    <property type="component" value="Unassembled WGS sequence"/>
</dbReference>
<evidence type="ECO:0000313" key="2">
    <source>
        <dbReference type="EMBL" id="MBC1399797.1"/>
    </source>
</evidence>
<gene>
    <name evidence="2" type="ORF">HB844_13110</name>
</gene>
<sequence length="208" mass="24941">MYSKLEKEKKQENQKCIMTIKKKFFTSNQRVIIPNNSHHQKDFIYLEKGWIATQLISETGKTFYHKIYKPGDIIGLYRYPITNFISTSYITLSKVEGYILNTREFLNYMQNHPEIKIKNYTEYLYSNTLFDKIIVLDTRNRIFFALHLLATWDLHVLPSFITAQFIANICSIERETVSRYIAEFKQKGILYKQNNRWCINHSLLNEKW</sequence>
<dbReference type="RefSeq" id="WP_007548801.1">
    <property type="nucleotide sequence ID" value="NZ_JAARPY010000018.1"/>
</dbReference>
<dbReference type="SUPFAM" id="SSF51206">
    <property type="entry name" value="cAMP-binding domain-like"/>
    <property type="match status" value="1"/>
</dbReference>
<name>A0A841YIL3_9LIST</name>
<dbReference type="InterPro" id="IPR018490">
    <property type="entry name" value="cNMP-bd_dom_sf"/>
</dbReference>
<dbReference type="InterPro" id="IPR036390">
    <property type="entry name" value="WH_DNA-bd_sf"/>
</dbReference>
<accession>A0A841YIL3</accession>
<proteinExistence type="predicted"/>